<organism evidence="4">
    <name type="scientific">Aegilops tauschii</name>
    <name type="common">Tausch's goatgrass</name>
    <name type="synonym">Aegilops squarrosa</name>
    <dbReference type="NCBI Taxonomy" id="37682"/>
    <lineage>
        <taxon>Eukaryota</taxon>
        <taxon>Viridiplantae</taxon>
        <taxon>Streptophyta</taxon>
        <taxon>Embryophyta</taxon>
        <taxon>Tracheophyta</taxon>
        <taxon>Spermatophyta</taxon>
        <taxon>Magnoliopsida</taxon>
        <taxon>Liliopsida</taxon>
        <taxon>Poales</taxon>
        <taxon>Poaceae</taxon>
        <taxon>BOP clade</taxon>
        <taxon>Pooideae</taxon>
        <taxon>Triticodae</taxon>
        <taxon>Triticeae</taxon>
        <taxon>Triticinae</taxon>
        <taxon>Aegilops</taxon>
    </lineage>
</organism>
<dbReference type="Pfam" id="PF23950">
    <property type="entry name" value="MLLE_2"/>
    <property type="match status" value="1"/>
</dbReference>
<dbReference type="InterPro" id="IPR024752">
    <property type="entry name" value="Myb/SANT-like_dom"/>
</dbReference>
<feature type="domain" description="Myb/SANT-like" evidence="2">
    <location>
        <begin position="48"/>
        <end position="89"/>
    </location>
</feature>
<evidence type="ECO:0000259" key="3">
    <source>
        <dbReference type="Pfam" id="PF23950"/>
    </source>
</evidence>
<accession>N1QVT3</accession>
<sequence>MEDDELVNALYDLSLGPRWKGDNGFKNGYSSMLESRLAEKVPVCGLSAAPHIESRVRYFRTKYGAIEVMLKRSGFSWDENRKMIQCEKQSHEEHCKLHNEAKGSYGVPFPYFDKLAAIYSKDIATGEGAEGFGEAITNLQNEIVIEDEMNDEEEDDRIHVTADSTNSKKRKKGNGSRRSESTDPFLTMFGDVNSQLKSVTQNVGQMEATMECEAIAQEKAMEEDPRQKFKEKAINELSRLGFTWTEIVNAASIFAKAPEEMHMMLALPQNLRREYVKKTLDGYRMKNVIATLQQ</sequence>
<dbReference type="EnsemblPlants" id="EMT13773">
    <property type="protein sequence ID" value="EMT13773"/>
    <property type="gene ID" value="F775_04493"/>
</dbReference>
<evidence type="ECO:0000313" key="4">
    <source>
        <dbReference type="EnsemblPlants" id="EMT13773"/>
    </source>
</evidence>
<feature type="region of interest" description="Disordered" evidence="1">
    <location>
        <begin position="149"/>
        <end position="185"/>
    </location>
</feature>
<reference evidence="4" key="1">
    <citation type="submission" date="2015-06" db="UniProtKB">
        <authorList>
            <consortium name="EnsemblPlants"/>
        </authorList>
    </citation>
    <scope>IDENTIFICATION</scope>
</reference>
<proteinExistence type="predicted"/>
<dbReference type="PANTHER" id="PTHR48464">
    <property type="match status" value="1"/>
</dbReference>
<name>N1QVT3_AEGTA</name>
<dbReference type="InterPro" id="IPR056623">
    <property type="entry name" value="MLLE_2"/>
</dbReference>
<protein>
    <submittedName>
        <fullName evidence="4">Uncharacterized protein</fullName>
    </submittedName>
</protein>
<feature type="domain" description="MLLE-like" evidence="3">
    <location>
        <begin position="225"/>
        <end position="282"/>
    </location>
</feature>
<evidence type="ECO:0000259" key="2">
    <source>
        <dbReference type="Pfam" id="PF12776"/>
    </source>
</evidence>
<dbReference type="AlphaFoldDB" id="N1QVT3"/>
<dbReference type="Pfam" id="PF12776">
    <property type="entry name" value="Myb_DNA-bind_3"/>
    <property type="match status" value="1"/>
</dbReference>
<dbReference type="PANTHER" id="PTHR48464:SF1">
    <property type="entry name" value="MYB_SANT-LIKE DOMAIN-CONTAINING PROTEIN"/>
    <property type="match status" value="1"/>
</dbReference>
<evidence type="ECO:0000256" key="1">
    <source>
        <dbReference type="SAM" id="MobiDB-lite"/>
    </source>
</evidence>